<comment type="similarity">
    <text evidence="1 3">Belongs to the TPP enzyme family.</text>
</comment>
<dbReference type="InterPro" id="IPR012001">
    <property type="entry name" value="Thiamin_PyroP_enz_TPP-bd_dom"/>
</dbReference>
<evidence type="ECO:0000313" key="7">
    <source>
        <dbReference type="EMBL" id="QGM97432.1"/>
    </source>
</evidence>
<dbReference type="GO" id="GO:0009097">
    <property type="term" value="P:isoleucine biosynthetic process"/>
    <property type="evidence" value="ECO:0007669"/>
    <property type="project" value="TreeGrafter"/>
</dbReference>
<gene>
    <name evidence="7" type="ORF">F7D14_08105</name>
</gene>
<dbReference type="SUPFAM" id="SSF52467">
    <property type="entry name" value="DHS-like NAD/FAD-binding domain"/>
    <property type="match status" value="1"/>
</dbReference>
<protein>
    <submittedName>
        <fullName evidence="7">Thiamine pyrophosphate-binding protein</fullName>
    </submittedName>
</protein>
<dbReference type="GO" id="GO:0030976">
    <property type="term" value="F:thiamine pyrophosphate binding"/>
    <property type="evidence" value="ECO:0007669"/>
    <property type="project" value="InterPro"/>
</dbReference>
<sequence>MTAHSLLQTSAARALVDQLVVCGVERVFCVPGESYLPVLDACYEWNLPLTVCRNEGGAAMMAEAYGKATGKAGVCFVTRGPGAANAFAGVHVAQHDSTPMILFIGQVERFVRDRGAFQEVDYRAMFGGHAKWVAEVNEGARIKEYVQRAFGVACAGRPGPVVLSLPKDMLEERIAERPYPAHVVADTAPGAAEMAELQRLLERAQRPLLVLGGTRWDARARRAAHEFATAYDLPVATSYRRLPLFDALDPHYAGDLGLNANPALVKRVQESDLLILAGGRLGEIASQSYQLLDIPKPRMTFVHVYPEAEEFGRVYAPDLAIHASPNAFAAALAALRAPRAIPWREETQRAHEEYLRFSSTAEPSGEVDLARVMMWLSDNLPKDAIVCNGAGNYASWIHRYYRFCGLATHIAPTSATMGYGVPAAVAMQQVFPHRLVLSIAGDGDFLMNGQEFATAAQYGLPIVAIVCDNASYGTIRMHQERHFPGRVIGTELKNPDFAAFARAFGGFGAIVERTAEFAEAFGAARASKLPAILHVKMDPDRITPTASLAAIRAAGPSKL</sequence>
<dbReference type="InterPro" id="IPR029061">
    <property type="entry name" value="THDP-binding"/>
</dbReference>
<dbReference type="Pfam" id="PF00205">
    <property type="entry name" value="TPP_enzyme_M"/>
    <property type="match status" value="1"/>
</dbReference>
<dbReference type="CDD" id="cd00568">
    <property type="entry name" value="TPP_enzymes"/>
    <property type="match status" value="1"/>
</dbReference>
<dbReference type="KEGG" id="mpar:F7D14_08105"/>
<dbReference type="InterPro" id="IPR012000">
    <property type="entry name" value="Thiamin_PyroP_enz_cen_dom"/>
</dbReference>
<evidence type="ECO:0000259" key="5">
    <source>
        <dbReference type="Pfam" id="PF02775"/>
    </source>
</evidence>
<keyword evidence="8" id="KW-1185">Reference proteome</keyword>
<dbReference type="AlphaFoldDB" id="A0A6B8M5N0"/>
<feature type="domain" description="Thiamine pyrophosphate enzyme TPP-binding" evidence="5">
    <location>
        <begin position="389"/>
        <end position="535"/>
    </location>
</feature>
<dbReference type="GO" id="GO:0005948">
    <property type="term" value="C:acetolactate synthase complex"/>
    <property type="evidence" value="ECO:0007669"/>
    <property type="project" value="TreeGrafter"/>
</dbReference>
<dbReference type="Proteomes" id="UP000422569">
    <property type="component" value="Chromosome"/>
</dbReference>
<dbReference type="EMBL" id="CP044331">
    <property type="protein sequence ID" value="QGM97432.1"/>
    <property type="molecule type" value="Genomic_DNA"/>
</dbReference>
<dbReference type="GO" id="GO:0050660">
    <property type="term" value="F:flavin adenine dinucleotide binding"/>
    <property type="evidence" value="ECO:0007669"/>
    <property type="project" value="TreeGrafter"/>
</dbReference>
<dbReference type="GO" id="GO:0009099">
    <property type="term" value="P:L-valine biosynthetic process"/>
    <property type="evidence" value="ECO:0007669"/>
    <property type="project" value="TreeGrafter"/>
</dbReference>
<dbReference type="PANTHER" id="PTHR18968">
    <property type="entry name" value="THIAMINE PYROPHOSPHATE ENZYMES"/>
    <property type="match status" value="1"/>
</dbReference>
<evidence type="ECO:0000256" key="1">
    <source>
        <dbReference type="ARBA" id="ARBA00007812"/>
    </source>
</evidence>
<evidence type="ECO:0000256" key="2">
    <source>
        <dbReference type="ARBA" id="ARBA00023052"/>
    </source>
</evidence>
<reference evidence="7 8" key="1">
    <citation type="submission" date="2019-09" db="EMBL/GenBank/DDBJ databases">
        <title>Isolation and complete genome sequencing of Methylocystis species.</title>
        <authorList>
            <person name="Rumah B.L."/>
            <person name="Stead C.E."/>
            <person name="Stevens B.C."/>
            <person name="Minton N.P."/>
            <person name="Grosse-Honebrink A."/>
            <person name="Zhang Y."/>
        </authorList>
    </citation>
    <scope>NUCLEOTIDE SEQUENCE [LARGE SCALE GENOMIC DNA]</scope>
    <source>
        <strain evidence="7 8">BRCS2</strain>
    </source>
</reference>
<dbReference type="InterPro" id="IPR011766">
    <property type="entry name" value="TPP_enzyme_TPP-bd"/>
</dbReference>
<dbReference type="InterPro" id="IPR029035">
    <property type="entry name" value="DHS-like_NAD/FAD-binding_dom"/>
</dbReference>
<keyword evidence="2 3" id="KW-0786">Thiamine pyrophosphate</keyword>
<evidence type="ECO:0000256" key="3">
    <source>
        <dbReference type="RuleBase" id="RU362132"/>
    </source>
</evidence>
<name>A0A6B8M5N0_9HYPH</name>
<dbReference type="SUPFAM" id="SSF52518">
    <property type="entry name" value="Thiamin diphosphate-binding fold (THDP-binding)"/>
    <property type="match status" value="2"/>
</dbReference>
<dbReference type="GO" id="GO:0000287">
    <property type="term" value="F:magnesium ion binding"/>
    <property type="evidence" value="ECO:0007669"/>
    <property type="project" value="InterPro"/>
</dbReference>
<dbReference type="Pfam" id="PF02776">
    <property type="entry name" value="TPP_enzyme_N"/>
    <property type="match status" value="1"/>
</dbReference>
<evidence type="ECO:0000313" key="8">
    <source>
        <dbReference type="Proteomes" id="UP000422569"/>
    </source>
</evidence>
<dbReference type="InterPro" id="IPR045229">
    <property type="entry name" value="TPP_enz"/>
</dbReference>
<feature type="domain" description="Thiamine pyrophosphate enzyme N-terminal TPP-binding" evidence="6">
    <location>
        <begin position="11"/>
        <end position="124"/>
    </location>
</feature>
<evidence type="ECO:0000259" key="4">
    <source>
        <dbReference type="Pfam" id="PF00205"/>
    </source>
</evidence>
<dbReference type="FunFam" id="3.40.50.970:FF:000007">
    <property type="entry name" value="Acetolactate synthase"/>
    <property type="match status" value="1"/>
</dbReference>
<dbReference type="GO" id="GO:0003984">
    <property type="term" value="F:acetolactate synthase activity"/>
    <property type="evidence" value="ECO:0007669"/>
    <property type="project" value="TreeGrafter"/>
</dbReference>
<dbReference type="NCBIfam" id="NF006052">
    <property type="entry name" value="PRK08199.1"/>
    <property type="match status" value="1"/>
</dbReference>
<evidence type="ECO:0000259" key="6">
    <source>
        <dbReference type="Pfam" id="PF02776"/>
    </source>
</evidence>
<dbReference type="Gene3D" id="3.40.50.1220">
    <property type="entry name" value="TPP-binding domain"/>
    <property type="match status" value="1"/>
</dbReference>
<dbReference type="PANTHER" id="PTHR18968:SF120">
    <property type="entry name" value="ACETOLACTATE SYNTHASE LARGE SUBUNIT"/>
    <property type="match status" value="1"/>
</dbReference>
<dbReference type="Pfam" id="PF02775">
    <property type="entry name" value="TPP_enzyme_C"/>
    <property type="match status" value="1"/>
</dbReference>
<proteinExistence type="inferred from homology"/>
<dbReference type="CDD" id="cd07035">
    <property type="entry name" value="TPP_PYR_POX_like"/>
    <property type="match status" value="1"/>
</dbReference>
<dbReference type="RefSeq" id="WP_026016389.1">
    <property type="nucleotide sequence ID" value="NZ_CP044331.1"/>
</dbReference>
<feature type="domain" description="Thiamine pyrophosphate enzyme central" evidence="4">
    <location>
        <begin position="195"/>
        <end position="332"/>
    </location>
</feature>
<dbReference type="Gene3D" id="3.40.50.970">
    <property type="match status" value="2"/>
</dbReference>
<organism evidence="7 8">
    <name type="scientific">Methylocystis parvus</name>
    <dbReference type="NCBI Taxonomy" id="134"/>
    <lineage>
        <taxon>Bacteria</taxon>
        <taxon>Pseudomonadati</taxon>
        <taxon>Pseudomonadota</taxon>
        <taxon>Alphaproteobacteria</taxon>
        <taxon>Hyphomicrobiales</taxon>
        <taxon>Methylocystaceae</taxon>
        <taxon>Methylocystis</taxon>
    </lineage>
</organism>
<accession>A0A6B8M5N0</accession>